<feature type="domain" description="Heterokaryon incompatibility" evidence="1">
    <location>
        <begin position="22"/>
        <end position="106"/>
    </location>
</feature>
<dbReference type="InParanoid" id="G9N6R8"/>
<dbReference type="STRING" id="413071.G9N6R8"/>
<dbReference type="PANTHER" id="PTHR10622">
    <property type="entry name" value="HET DOMAIN-CONTAINING PROTEIN"/>
    <property type="match status" value="1"/>
</dbReference>
<dbReference type="Proteomes" id="UP000007115">
    <property type="component" value="Unassembled WGS sequence"/>
</dbReference>
<reference evidence="3 4" key="1">
    <citation type="journal article" date="2011" name="Genome Biol.">
        <title>Comparative genome sequence analysis underscores mycoparasitism as the ancestral life style of Trichoderma.</title>
        <authorList>
            <person name="Kubicek C.P."/>
            <person name="Herrera-Estrella A."/>
            <person name="Seidl-Seiboth V."/>
            <person name="Martinez D.A."/>
            <person name="Druzhinina I.S."/>
            <person name="Thon M."/>
            <person name="Zeilinger S."/>
            <person name="Casas-Flores S."/>
            <person name="Horwitz B.A."/>
            <person name="Mukherjee P.K."/>
            <person name="Mukherjee M."/>
            <person name="Kredics L."/>
            <person name="Alcaraz L.D."/>
            <person name="Aerts A."/>
            <person name="Antal Z."/>
            <person name="Atanasova L."/>
            <person name="Cervantes-Badillo M.G."/>
            <person name="Challacombe J."/>
            <person name="Chertkov O."/>
            <person name="McCluskey K."/>
            <person name="Coulpier F."/>
            <person name="Deshpande N."/>
            <person name="von Doehren H."/>
            <person name="Ebbole D.J."/>
            <person name="Esquivel-Naranjo E.U."/>
            <person name="Fekete E."/>
            <person name="Flipphi M."/>
            <person name="Glaser F."/>
            <person name="Gomez-Rodriguez E.Y."/>
            <person name="Gruber S."/>
            <person name="Han C."/>
            <person name="Henrissat B."/>
            <person name="Hermosa R."/>
            <person name="Hernandez-Onate M."/>
            <person name="Karaffa L."/>
            <person name="Kosti I."/>
            <person name="Le Crom S."/>
            <person name="Lindquist E."/>
            <person name="Lucas S."/>
            <person name="Luebeck M."/>
            <person name="Luebeck P.S."/>
            <person name="Margeot A."/>
            <person name="Metz B."/>
            <person name="Misra M."/>
            <person name="Nevalainen H."/>
            <person name="Omann M."/>
            <person name="Packer N."/>
            <person name="Perrone G."/>
            <person name="Uresti-Rivera E.E."/>
            <person name="Salamov A."/>
            <person name="Schmoll M."/>
            <person name="Seiboth B."/>
            <person name="Shapiro H."/>
            <person name="Sukno S."/>
            <person name="Tamayo-Ramos J.A."/>
            <person name="Tisch D."/>
            <person name="Wiest A."/>
            <person name="Wilkinson H.H."/>
            <person name="Zhang M."/>
            <person name="Coutinho P.M."/>
            <person name="Kenerley C.M."/>
            <person name="Monte E."/>
            <person name="Baker S.E."/>
            <person name="Grigoriev I.V."/>
        </authorList>
    </citation>
    <scope>NUCLEOTIDE SEQUENCE [LARGE SCALE GENOMIC DNA]</scope>
    <source>
        <strain evidence="4">Gv29-8 / FGSC 10586</strain>
    </source>
</reference>
<accession>G9N6R8</accession>
<evidence type="ECO:0000313" key="4">
    <source>
        <dbReference type="Proteomes" id="UP000007115"/>
    </source>
</evidence>
<dbReference type="AlphaFoldDB" id="G9N6R8"/>
<dbReference type="GeneID" id="25792432"/>
<dbReference type="PANTHER" id="PTHR10622:SF10">
    <property type="entry name" value="HET DOMAIN-CONTAINING PROTEIN"/>
    <property type="match status" value="1"/>
</dbReference>
<gene>
    <name evidence="3" type="ORF">TRIVIDRAFT_231821</name>
</gene>
<keyword evidence="4" id="KW-1185">Reference proteome</keyword>
<dbReference type="RefSeq" id="XP_013951622.1">
    <property type="nucleotide sequence ID" value="XM_014096147.1"/>
</dbReference>
<dbReference type="VEuPathDB" id="FungiDB:TRIVIDRAFT_231821"/>
<organism evidence="3 4">
    <name type="scientific">Hypocrea virens (strain Gv29-8 / FGSC 10586)</name>
    <name type="common">Gliocladium virens</name>
    <name type="synonym">Trichoderma virens</name>
    <dbReference type="NCBI Taxonomy" id="413071"/>
    <lineage>
        <taxon>Eukaryota</taxon>
        <taxon>Fungi</taxon>
        <taxon>Dikarya</taxon>
        <taxon>Ascomycota</taxon>
        <taxon>Pezizomycotina</taxon>
        <taxon>Sordariomycetes</taxon>
        <taxon>Hypocreomycetidae</taxon>
        <taxon>Hypocreales</taxon>
        <taxon>Hypocreaceae</taxon>
        <taxon>Trichoderma</taxon>
    </lineage>
</organism>
<dbReference type="Pfam" id="PF06985">
    <property type="entry name" value="HET"/>
    <property type="match status" value="1"/>
</dbReference>
<dbReference type="EMBL" id="ABDF02000088">
    <property type="protein sequence ID" value="EHK17419.1"/>
    <property type="molecule type" value="Genomic_DNA"/>
</dbReference>
<sequence length="598" mass="68842">MRLLNTKTLELETFATDEDARYSILSHTWRDGEVTFADLHQHDKRTGAQGWEKIRRSCEIASELGFDYIWIDTCCIDKTSSAELSEAINSMFHWYRQAEVCITYLDDFPFAKDETTVGPEIEQCRWFFRGWTLQELIAPPELRFYSKEWNFIGTRTSLKAVIAKVSRIPEVMLEADMNGRGRRLEDFSVAEKMSWAANRKTTRPEDMAYCLLGLFDINMPLLYGEGRAKAFKRLQEEIIRSTNDDSIYAWSYSKGQSMKQHFWGLLADSPSAFGQYRESFVIKPARYLARRSNHVATVSNRGLNVELAIAPVPGDKSGTIFIAVLDCDMMQYPSEVCTPAILLQKTSWHSESEFVRIRPDYLLVMMENYIMTPEDGDIWAIIRDGNRIPEAKPRQIFIPHNLSATRPPQGIIFYPQIDQDGSLQPKELPPVDVLWQSGEWMYFNEVLPTVKAAVSLGGLRFDLPDDSSAYDKKELYVLNFDYSSDLGVTEPTMAKMLGSLELKIPHNYDYWKVCLITGLEPLPPNPFGTPSLYTVPWYAFETKNKVMAGMLDNVLNKERRRGWFSPGAAKKFLVAKFDLESRHSRLFYRVVLQMEDTR</sequence>
<dbReference type="OrthoDB" id="20872at2759"/>
<dbReference type="Pfam" id="PF26640">
    <property type="entry name" value="DUF8212"/>
    <property type="match status" value="1"/>
</dbReference>
<dbReference type="InterPro" id="IPR010730">
    <property type="entry name" value="HET"/>
</dbReference>
<evidence type="ECO:0000259" key="1">
    <source>
        <dbReference type="Pfam" id="PF06985"/>
    </source>
</evidence>
<name>G9N6R8_HYPVG</name>
<protein>
    <submittedName>
        <fullName evidence="3">Uncharacterized protein</fullName>
    </submittedName>
</protein>
<dbReference type="HOGENOM" id="CLU_031398_0_0_1"/>
<evidence type="ECO:0000313" key="3">
    <source>
        <dbReference type="EMBL" id="EHK17419.1"/>
    </source>
</evidence>
<dbReference type="OMA" id="SPTWQYF"/>
<comment type="caution">
    <text evidence="3">The sequence shown here is derived from an EMBL/GenBank/DDBJ whole genome shotgun (WGS) entry which is preliminary data.</text>
</comment>
<dbReference type="InterPro" id="IPR058525">
    <property type="entry name" value="DUF8212"/>
</dbReference>
<evidence type="ECO:0000259" key="2">
    <source>
        <dbReference type="Pfam" id="PF26640"/>
    </source>
</evidence>
<dbReference type="eggNOG" id="KOG0504">
    <property type="taxonomic scope" value="Eukaryota"/>
</dbReference>
<proteinExistence type="predicted"/>
<feature type="domain" description="DUF8212" evidence="2">
    <location>
        <begin position="229"/>
        <end position="254"/>
    </location>
</feature>